<reference evidence="2 3" key="1">
    <citation type="submission" date="2019-04" db="EMBL/GenBank/DDBJ databases">
        <title>A novel phosphate-accumulating bacterium identified in bioreactor for phosphate removal from wastewater.</title>
        <authorList>
            <person name="Kotlyarov R.Y."/>
            <person name="Beletsky A.V."/>
            <person name="Kallistova A.Y."/>
            <person name="Dorofeev A.G."/>
            <person name="Nikolaev Y.Y."/>
            <person name="Pimenov N.V."/>
            <person name="Ravin N.V."/>
            <person name="Mardanov A.V."/>
        </authorList>
    </citation>
    <scope>NUCLEOTIDE SEQUENCE [LARGE SCALE GENOMIC DNA]</scope>
    <source>
        <strain evidence="2 3">Bin19</strain>
    </source>
</reference>
<dbReference type="Proteomes" id="UP000306324">
    <property type="component" value="Unassembled WGS sequence"/>
</dbReference>
<feature type="compositionally biased region" description="Basic and acidic residues" evidence="1">
    <location>
        <begin position="1"/>
        <end position="10"/>
    </location>
</feature>
<gene>
    <name evidence="2" type="ORF">ACCUM_0011</name>
</gene>
<feature type="region of interest" description="Disordered" evidence="1">
    <location>
        <begin position="1"/>
        <end position="46"/>
    </location>
</feature>
<evidence type="ECO:0000256" key="1">
    <source>
        <dbReference type="SAM" id="MobiDB-lite"/>
    </source>
</evidence>
<organism evidence="2 3">
    <name type="scientific">Candidatus Accumulibacter phosphatis</name>
    <dbReference type="NCBI Taxonomy" id="327160"/>
    <lineage>
        <taxon>Bacteria</taxon>
        <taxon>Pseudomonadati</taxon>
        <taxon>Pseudomonadota</taxon>
        <taxon>Betaproteobacteria</taxon>
        <taxon>Candidatus Accumulibacter</taxon>
    </lineage>
</organism>
<sequence>MLKYGEDFRTRPGAAEVSRPHKKRQQKEGTLMPVVAGNESPMQCTR</sequence>
<dbReference type="EMBL" id="SWAD01000192">
    <property type="protein sequence ID" value="TMQ74536.1"/>
    <property type="molecule type" value="Genomic_DNA"/>
</dbReference>
<protein>
    <submittedName>
        <fullName evidence="2">Uncharacterized protein</fullName>
    </submittedName>
</protein>
<proteinExistence type="predicted"/>
<comment type="caution">
    <text evidence="2">The sequence shown here is derived from an EMBL/GenBank/DDBJ whole genome shotgun (WGS) entry which is preliminary data.</text>
</comment>
<evidence type="ECO:0000313" key="3">
    <source>
        <dbReference type="Proteomes" id="UP000306324"/>
    </source>
</evidence>
<evidence type="ECO:0000313" key="2">
    <source>
        <dbReference type="EMBL" id="TMQ74536.1"/>
    </source>
</evidence>
<keyword evidence="3" id="KW-1185">Reference proteome</keyword>
<accession>A0A5S4EGX5</accession>
<name>A0A5S4EGX5_9PROT</name>
<dbReference type="AlphaFoldDB" id="A0A5S4EGX5"/>